<keyword evidence="1" id="KW-0560">Oxidoreductase</keyword>
<dbReference type="PROSITE" id="PS00061">
    <property type="entry name" value="ADH_SHORT"/>
    <property type="match status" value="1"/>
</dbReference>
<name>A0A212F231_DANPL</name>
<dbReference type="PANTHER" id="PTHR43975">
    <property type="entry name" value="ZGC:101858"/>
    <property type="match status" value="1"/>
</dbReference>
<dbReference type="PANTHER" id="PTHR43975:SF2">
    <property type="entry name" value="EG:BACR7A4.14 PROTEIN-RELATED"/>
    <property type="match status" value="1"/>
</dbReference>
<sequence>MSFSDKVVIVTGASSGIGAATALLFSKEKANVVIVGRNEAKLKVVTAQCEEVGNKPLVIRADVSDDDAAARIINETIEKYGKLDVLVNNAGFVRGGSLMDGKILQAYDDLIDTNLRAVICLTQLATPHLIKSRGNIINISSVAGGKTLRSNYFLAYGISKAGLNFFSQGAATELAEHGVRVNVISPGPVVSDIFENSKLDSDFIKNYKINTMGDRISSSEEVGHMILYLASDKAAGMTGMLTVILSAMSFSDKVVIVTGASSGIGAATALLFSKEKANVVIVGRNEAKLKVVTAQCEEVGNKPLVIRADVSDDDEAARIINETIEKYGKLDVLVNNAGIMRSGTLVDGRAVQSFDEMVKTNVRAVINLTQLATPHIIKTKGNIINISSVAGMRVLRGNIFLAYGMTKAALNYFSEACAKELASYGVRVNGICPGPVVTDILENSKIKMEELKDAKMSTISDRSSTSEEIGNLILYLASDKAVGMTGSNYVIDNGLLVLN</sequence>
<dbReference type="FunFam" id="3.40.50.720:FF:000084">
    <property type="entry name" value="Short-chain dehydrogenase reductase"/>
    <property type="match status" value="2"/>
</dbReference>
<dbReference type="EMBL" id="AGBW02010784">
    <property type="protein sequence ID" value="OWR47781.1"/>
    <property type="molecule type" value="Genomic_DNA"/>
</dbReference>
<dbReference type="InParanoid" id="A0A212F231"/>
<dbReference type="Proteomes" id="UP000007151">
    <property type="component" value="Unassembled WGS sequence"/>
</dbReference>
<evidence type="ECO:0000313" key="4">
    <source>
        <dbReference type="Proteomes" id="UP000007151"/>
    </source>
</evidence>
<organism evidence="3 4">
    <name type="scientific">Danaus plexippus plexippus</name>
    <dbReference type="NCBI Taxonomy" id="278856"/>
    <lineage>
        <taxon>Eukaryota</taxon>
        <taxon>Metazoa</taxon>
        <taxon>Ecdysozoa</taxon>
        <taxon>Arthropoda</taxon>
        <taxon>Hexapoda</taxon>
        <taxon>Insecta</taxon>
        <taxon>Pterygota</taxon>
        <taxon>Neoptera</taxon>
        <taxon>Endopterygota</taxon>
        <taxon>Lepidoptera</taxon>
        <taxon>Glossata</taxon>
        <taxon>Ditrysia</taxon>
        <taxon>Papilionoidea</taxon>
        <taxon>Nymphalidae</taxon>
        <taxon>Danainae</taxon>
        <taxon>Danaini</taxon>
        <taxon>Danaina</taxon>
        <taxon>Danaus</taxon>
        <taxon>Danaus</taxon>
    </lineage>
</organism>
<dbReference type="eggNOG" id="KOG0725">
    <property type="taxonomic scope" value="Eukaryota"/>
</dbReference>
<evidence type="ECO:0000256" key="1">
    <source>
        <dbReference type="ARBA" id="ARBA00023002"/>
    </source>
</evidence>
<dbReference type="InterPro" id="IPR036291">
    <property type="entry name" value="NAD(P)-bd_dom_sf"/>
</dbReference>
<dbReference type="PRINTS" id="PR00080">
    <property type="entry name" value="SDRFAMILY"/>
</dbReference>
<evidence type="ECO:0000259" key="2">
    <source>
        <dbReference type="SMART" id="SM00822"/>
    </source>
</evidence>
<proteinExistence type="predicted"/>
<dbReference type="InterPro" id="IPR020904">
    <property type="entry name" value="Sc_DH/Rdtase_CS"/>
</dbReference>
<dbReference type="GO" id="GO:0006629">
    <property type="term" value="P:lipid metabolic process"/>
    <property type="evidence" value="ECO:0007669"/>
    <property type="project" value="UniProtKB-ARBA"/>
</dbReference>
<accession>A0A212F231</accession>
<dbReference type="KEGG" id="dpl:KGM_212779"/>
<dbReference type="AlphaFoldDB" id="A0A212F231"/>
<protein>
    <submittedName>
        <fullName evidence="3">3-dehydroecdysone 3alpha-reductase</fullName>
    </submittedName>
</protein>
<gene>
    <name evidence="3" type="ORF">KGM_212779</name>
</gene>
<dbReference type="SMART" id="SM00822">
    <property type="entry name" value="PKS_KR"/>
    <property type="match status" value="1"/>
</dbReference>
<dbReference type="SUPFAM" id="SSF51735">
    <property type="entry name" value="NAD(P)-binding Rossmann-fold domains"/>
    <property type="match status" value="2"/>
</dbReference>
<dbReference type="GO" id="GO:0016491">
    <property type="term" value="F:oxidoreductase activity"/>
    <property type="evidence" value="ECO:0007669"/>
    <property type="project" value="UniProtKB-KW"/>
</dbReference>
<dbReference type="STRING" id="278856.A0A212F231"/>
<dbReference type="PRINTS" id="PR00081">
    <property type="entry name" value="GDHRDH"/>
</dbReference>
<reference evidence="3 4" key="1">
    <citation type="journal article" date="2011" name="Cell">
        <title>The monarch butterfly genome yields insights into long-distance migration.</title>
        <authorList>
            <person name="Zhan S."/>
            <person name="Merlin C."/>
            <person name="Boore J.L."/>
            <person name="Reppert S.M."/>
        </authorList>
    </citation>
    <scope>NUCLEOTIDE SEQUENCE [LARGE SCALE GENOMIC DNA]</scope>
    <source>
        <strain evidence="3">F-2</strain>
    </source>
</reference>
<keyword evidence="4" id="KW-1185">Reference proteome</keyword>
<dbReference type="InterPro" id="IPR002347">
    <property type="entry name" value="SDR_fam"/>
</dbReference>
<comment type="caution">
    <text evidence="3">The sequence shown here is derived from an EMBL/GenBank/DDBJ whole genome shotgun (WGS) entry which is preliminary data.</text>
</comment>
<evidence type="ECO:0000313" key="3">
    <source>
        <dbReference type="EMBL" id="OWR47781.1"/>
    </source>
</evidence>
<dbReference type="InterPro" id="IPR057326">
    <property type="entry name" value="KR_dom"/>
</dbReference>
<dbReference type="Pfam" id="PF13561">
    <property type="entry name" value="adh_short_C2"/>
    <property type="match status" value="2"/>
</dbReference>
<dbReference type="Gene3D" id="3.40.50.720">
    <property type="entry name" value="NAD(P)-binding Rossmann-like Domain"/>
    <property type="match status" value="2"/>
</dbReference>
<feature type="domain" description="Ketoreductase" evidence="2">
    <location>
        <begin position="253"/>
        <end position="440"/>
    </location>
</feature>